<comment type="caution">
    <text evidence="1">The sequence shown here is derived from an EMBL/GenBank/DDBJ whole genome shotgun (WGS) entry which is preliminary data.</text>
</comment>
<gene>
    <name evidence="1" type="ORF">WJX73_003103</name>
</gene>
<proteinExistence type="predicted"/>
<reference evidence="1 2" key="1">
    <citation type="journal article" date="2024" name="Nat. Commun.">
        <title>Phylogenomics reveals the evolutionary origins of lichenization in chlorophyte algae.</title>
        <authorList>
            <person name="Puginier C."/>
            <person name="Libourel C."/>
            <person name="Otte J."/>
            <person name="Skaloud P."/>
            <person name="Haon M."/>
            <person name="Grisel S."/>
            <person name="Petersen M."/>
            <person name="Berrin J.G."/>
            <person name="Delaux P.M."/>
            <person name="Dal Grande F."/>
            <person name="Keller J."/>
        </authorList>
    </citation>
    <scope>NUCLEOTIDE SEQUENCE [LARGE SCALE GENOMIC DNA]</scope>
    <source>
        <strain evidence="1 2">SAG 2036</strain>
    </source>
</reference>
<evidence type="ECO:0000313" key="2">
    <source>
        <dbReference type="Proteomes" id="UP001465755"/>
    </source>
</evidence>
<dbReference type="EMBL" id="JALJOQ010000158">
    <property type="protein sequence ID" value="KAK9792741.1"/>
    <property type="molecule type" value="Genomic_DNA"/>
</dbReference>
<dbReference type="AlphaFoldDB" id="A0AAW1NNH3"/>
<evidence type="ECO:0000313" key="1">
    <source>
        <dbReference type="EMBL" id="KAK9792741.1"/>
    </source>
</evidence>
<dbReference type="Proteomes" id="UP001465755">
    <property type="component" value="Unassembled WGS sequence"/>
</dbReference>
<sequence length="137" mass="15255">MEQGATCLLCPISNGPYARGYVRGCSISAWYTITLTSTQPYSTPPDDDCLQPRQQGILIQLTQAGWLLKKLLRLWQDVSKLPSPCMRQSRHLLMLQELRNVEQTPGGFHKPCSSTGQAVIVCIPSLMPSLWGSHLKD</sequence>
<keyword evidence="2" id="KW-1185">Reference proteome</keyword>
<protein>
    <submittedName>
        <fullName evidence="1">Uncharacterized protein</fullName>
    </submittedName>
</protein>
<name>A0AAW1NNH3_9CHLO</name>
<organism evidence="1 2">
    <name type="scientific">Symbiochloris irregularis</name>
    <dbReference type="NCBI Taxonomy" id="706552"/>
    <lineage>
        <taxon>Eukaryota</taxon>
        <taxon>Viridiplantae</taxon>
        <taxon>Chlorophyta</taxon>
        <taxon>core chlorophytes</taxon>
        <taxon>Trebouxiophyceae</taxon>
        <taxon>Trebouxiales</taxon>
        <taxon>Trebouxiaceae</taxon>
        <taxon>Symbiochloris</taxon>
    </lineage>
</organism>
<accession>A0AAW1NNH3</accession>